<name>A0A2P8I943_SACCR</name>
<dbReference type="RefSeq" id="WP_106616979.1">
    <property type="nucleotide sequence ID" value="NZ_PYAX01000006.1"/>
</dbReference>
<gene>
    <name evidence="2" type="ORF">B0I31_106517</name>
</gene>
<keyword evidence="1" id="KW-1133">Transmembrane helix</keyword>
<comment type="caution">
    <text evidence="2">The sequence shown here is derived from an EMBL/GenBank/DDBJ whole genome shotgun (WGS) entry which is preliminary data.</text>
</comment>
<proteinExistence type="predicted"/>
<feature type="transmembrane region" description="Helical" evidence="1">
    <location>
        <begin position="77"/>
        <end position="98"/>
    </location>
</feature>
<evidence type="ECO:0000313" key="3">
    <source>
        <dbReference type="Proteomes" id="UP000241118"/>
    </source>
</evidence>
<reference evidence="2 3" key="1">
    <citation type="submission" date="2018-03" db="EMBL/GenBank/DDBJ databases">
        <title>Genomic Encyclopedia of Type Strains, Phase III (KMG-III): the genomes of soil and plant-associated and newly described type strains.</title>
        <authorList>
            <person name="Whitman W."/>
        </authorList>
    </citation>
    <scope>NUCLEOTIDE SEQUENCE [LARGE SCALE GENOMIC DNA]</scope>
    <source>
        <strain evidence="2 3">CGMCC 4.7097</strain>
    </source>
</reference>
<feature type="transmembrane region" description="Helical" evidence="1">
    <location>
        <begin position="47"/>
        <end position="71"/>
    </location>
</feature>
<keyword evidence="1" id="KW-0472">Membrane</keyword>
<keyword evidence="1" id="KW-0812">Transmembrane</keyword>
<protein>
    <recommendedName>
        <fullName evidence="4">DUF1449 family protein</fullName>
    </recommendedName>
</protein>
<evidence type="ECO:0000313" key="2">
    <source>
        <dbReference type="EMBL" id="PSL54994.1"/>
    </source>
</evidence>
<dbReference type="EMBL" id="PYAX01000006">
    <property type="protein sequence ID" value="PSL54994.1"/>
    <property type="molecule type" value="Genomic_DNA"/>
</dbReference>
<accession>A0A2P8I943</accession>
<sequence>MGEFFAAALGFPVAVLSVLLVIVVAYWLLVAFGAADADWVELDVGGVPATLGISLLIAFSWFASLAGVVVFDPPSVLAGTGVLGGALVVGLVLTRVVMTPLKRLFPTDPPASRLDFVGRTCVIRTGRVTRTFGQAEVTAGDGSSAVVQVRQPGDDPLTAGTTALIFDYDVDGEFFWVASLDIGHSPTLTRGDH</sequence>
<evidence type="ECO:0000256" key="1">
    <source>
        <dbReference type="SAM" id="Phobius"/>
    </source>
</evidence>
<dbReference type="AlphaFoldDB" id="A0A2P8I943"/>
<evidence type="ECO:0008006" key="4">
    <source>
        <dbReference type="Google" id="ProtNLM"/>
    </source>
</evidence>
<feature type="transmembrane region" description="Helical" evidence="1">
    <location>
        <begin position="6"/>
        <end position="35"/>
    </location>
</feature>
<organism evidence="2 3">
    <name type="scientific">Saccharothrix carnea</name>
    <dbReference type="NCBI Taxonomy" id="1280637"/>
    <lineage>
        <taxon>Bacteria</taxon>
        <taxon>Bacillati</taxon>
        <taxon>Actinomycetota</taxon>
        <taxon>Actinomycetes</taxon>
        <taxon>Pseudonocardiales</taxon>
        <taxon>Pseudonocardiaceae</taxon>
        <taxon>Saccharothrix</taxon>
    </lineage>
</organism>
<keyword evidence="3" id="KW-1185">Reference proteome</keyword>
<dbReference type="OrthoDB" id="3388214at2"/>
<dbReference type="Proteomes" id="UP000241118">
    <property type="component" value="Unassembled WGS sequence"/>
</dbReference>